<protein>
    <submittedName>
        <fullName evidence="2">Uncharacterized protein</fullName>
    </submittedName>
</protein>
<proteinExistence type="predicted"/>
<gene>
    <name evidence="2" type="ORF">TM448B02292_0002</name>
</gene>
<keyword evidence="1" id="KW-0812">Transmembrane</keyword>
<evidence type="ECO:0000256" key="1">
    <source>
        <dbReference type="SAM" id="Phobius"/>
    </source>
</evidence>
<keyword evidence="1" id="KW-1133">Transmembrane helix</keyword>
<feature type="transmembrane region" description="Helical" evidence="1">
    <location>
        <begin position="246"/>
        <end position="264"/>
    </location>
</feature>
<dbReference type="EMBL" id="MT144898">
    <property type="protein sequence ID" value="QJI01096.1"/>
    <property type="molecule type" value="Genomic_DNA"/>
</dbReference>
<sequence>MMILGVGMAVWIAGVYGVHAHMKMEAAEYLVFDQAKWRFDENTVTTVDIFIPKDTVQYIGKLGEGKLAYRLGPFANPPIGYLHPDLGLISFRRADWVLPAKWNDTFFFKPGGEVWWGGIPLVHPNTEGLVLHVKGWEDYMGEHIPTCEVADSTFHYKHSMAGINPKRMSLTSEDIEKSQSLAYKRECIELRLKTKDLEHHLGKVLDESVDQEKIYRERLADAKRRYVDIMRVTEPLRYRLINLKNFGIALVAIVIIILLARFLGYV</sequence>
<accession>A0A6M3XXV2</accession>
<organism evidence="2">
    <name type="scientific">viral metagenome</name>
    <dbReference type="NCBI Taxonomy" id="1070528"/>
    <lineage>
        <taxon>unclassified sequences</taxon>
        <taxon>metagenomes</taxon>
        <taxon>organismal metagenomes</taxon>
    </lineage>
</organism>
<dbReference type="AlphaFoldDB" id="A0A6M3XXV2"/>
<name>A0A6M3XXV2_9ZZZZ</name>
<keyword evidence="1" id="KW-0472">Membrane</keyword>
<evidence type="ECO:0000313" key="2">
    <source>
        <dbReference type="EMBL" id="QJI01096.1"/>
    </source>
</evidence>
<reference evidence="2" key="1">
    <citation type="submission" date="2020-03" db="EMBL/GenBank/DDBJ databases">
        <title>The deep terrestrial virosphere.</title>
        <authorList>
            <person name="Holmfeldt K."/>
            <person name="Nilsson E."/>
            <person name="Simone D."/>
            <person name="Lopez-Fernandez M."/>
            <person name="Wu X."/>
            <person name="de Brujin I."/>
            <person name="Lundin D."/>
            <person name="Andersson A."/>
            <person name="Bertilsson S."/>
            <person name="Dopson M."/>
        </authorList>
    </citation>
    <scope>NUCLEOTIDE SEQUENCE</scope>
    <source>
        <strain evidence="2">TM448B02292</strain>
    </source>
</reference>